<dbReference type="InterPro" id="IPR000584">
    <property type="entry name" value="VDCC_L_bsu"/>
</dbReference>
<feature type="region of interest" description="Disordered" evidence="1">
    <location>
        <begin position="89"/>
        <end position="110"/>
    </location>
</feature>
<protein>
    <submittedName>
        <fullName evidence="5">Voltage-dependent L-type calcium channel subunit beta-3-like isoform X1</fullName>
    </submittedName>
</protein>
<feature type="compositionally biased region" description="Basic and acidic residues" evidence="1">
    <location>
        <begin position="384"/>
        <end position="393"/>
    </location>
</feature>
<feature type="signal peptide" evidence="2">
    <location>
        <begin position="1"/>
        <end position="18"/>
    </location>
</feature>
<feature type="domain" description="Guanylate kinase/L-type calcium channel beta subunit" evidence="3">
    <location>
        <begin position="136"/>
        <end position="326"/>
    </location>
</feature>
<dbReference type="PRINTS" id="PR01626">
    <property type="entry name" value="LCACHANNELB"/>
</dbReference>
<feature type="compositionally biased region" description="Pro residues" evidence="1">
    <location>
        <begin position="89"/>
        <end position="100"/>
    </location>
</feature>
<dbReference type="SMART" id="SM00072">
    <property type="entry name" value="GuKc"/>
    <property type="match status" value="1"/>
</dbReference>
<dbReference type="RefSeq" id="XP_032822244.1">
    <property type="nucleotide sequence ID" value="XM_032966353.1"/>
</dbReference>
<dbReference type="AlphaFoldDB" id="A0AAJ7X5G9"/>
<feature type="region of interest" description="Disordered" evidence="1">
    <location>
        <begin position="370"/>
        <end position="532"/>
    </location>
</feature>
<evidence type="ECO:0000256" key="1">
    <source>
        <dbReference type="SAM" id="MobiDB-lite"/>
    </source>
</evidence>
<organism evidence="4 5">
    <name type="scientific">Petromyzon marinus</name>
    <name type="common">Sea lamprey</name>
    <dbReference type="NCBI Taxonomy" id="7757"/>
    <lineage>
        <taxon>Eukaryota</taxon>
        <taxon>Metazoa</taxon>
        <taxon>Chordata</taxon>
        <taxon>Craniata</taxon>
        <taxon>Vertebrata</taxon>
        <taxon>Cyclostomata</taxon>
        <taxon>Hyperoartia</taxon>
        <taxon>Petromyzontiformes</taxon>
        <taxon>Petromyzontidae</taxon>
        <taxon>Petromyzon</taxon>
    </lineage>
</organism>
<dbReference type="SUPFAM" id="SSF52540">
    <property type="entry name" value="P-loop containing nucleoside triphosphate hydrolases"/>
    <property type="match status" value="1"/>
</dbReference>
<gene>
    <name evidence="5" type="primary">LOC116949182</name>
</gene>
<dbReference type="PANTHER" id="PTHR11824">
    <property type="entry name" value="VOLTAGE-DEPENDENT CALCIUM CHANNEL BETA SUBUNIT"/>
    <property type="match status" value="1"/>
</dbReference>
<dbReference type="KEGG" id="pmrn:116949182"/>
<evidence type="ECO:0000313" key="4">
    <source>
        <dbReference type="Proteomes" id="UP001318040"/>
    </source>
</evidence>
<reference evidence="5" key="1">
    <citation type="submission" date="2025-08" db="UniProtKB">
        <authorList>
            <consortium name="RefSeq"/>
        </authorList>
    </citation>
    <scope>IDENTIFICATION</scope>
    <source>
        <tissue evidence="5">Sperm</tissue>
    </source>
</reference>
<feature type="compositionally biased region" description="Low complexity" evidence="1">
    <location>
        <begin position="448"/>
        <end position="466"/>
    </location>
</feature>
<name>A0AAJ7X5G9_PETMA</name>
<evidence type="ECO:0000259" key="3">
    <source>
        <dbReference type="SMART" id="SM00072"/>
    </source>
</evidence>
<dbReference type="InterPro" id="IPR008145">
    <property type="entry name" value="GK/Ca_channel_bsu"/>
</dbReference>
<accession>A0AAJ7X5G9</accession>
<feature type="compositionally biased region" description="Polar residues" evidence="1">
    <location>
        <begin position="493"/>
        <end position="506"/>
    </location>
</feature>
<dbReference type="Pfam" id="PF00625">
    <property type="entry name" value="Guanylate_kin"/>
    <property type="match status" value="1"/>
</dbReference>
<feature type="compositionally biased region" description="Low complexity" evidence="1">
    <location>
        <begin position="518"/>
        <end position="532"/>
    </location>
</feature>
<evidence type="ECO:0000313" key="5">
    <source>
        <dbReference type="RefSeq" id="XP_032822244.1"/>
    </source>
</evidence>
<keyword evidence="4" id="KW-1185">Reference proteome</keyword>
<feature type="chain" id="PRO_5042611673" evidence="2">
    <location>
        <begin position="19"/>
        <end position="532"/>
    </location>
</feature>
<dbReference type="InterPro" id="IPR027417">
    <property type="entry name" value="P-loop_NTPase"/>
</dbReference>
<dbReference type="GO" id="GO:0005891">
    <property type="term" value="C:voltage-gated calcium channel complex"/>
    <property type="evidence" value="ECO:0007669"/>
    <property type="project" value="InterPro"/>
</dbReference>
<keyword evidence="2" id="KW-0732">Signal</keyword>
<proteinExistence type="predicted"/>
<dbReference type="Gene3D" id="3.40.50.300">
    <property type="entry name" value="P-loop containing nucleotide triphosphate hydrolases"/>
    <property type="match status" value="1"/>
</dbReference>
<sequence length="532" mass="57614">MYLPVCLHISLCLSPCLFVPACVSISLSLSMSFCVSQYTVHLSVVSLQVYLSRLLSLSSIATSLCISPLTHLDGSVVHLNLPYPPPPISSQLSVPPPRPPTRSAGASGEPARPLPFHMKHKQKLLEGQLAYDVVPSMRPVVFVGPSLKGYQVTDMMQKALFDFLKRRFDGRINITRVTADISLAKRSVMNNPSKHAMLVERSNAKPGTGVALQHVLAEVQGEVERIFELARTLQLVVLDADSINHPTQLAHTNLAPIIVYIKISSPMVLTRLIKAQGKSQRKHLAVQLVAAEKLSQCPTSTFDVVLDQNQLSEASEHLAEFLESYWRATHPDGLLRSAPMPTTLSSACPDTSLPAAALKALIFSRTTTKSVEETCMGEGESESPGEKGAHEEAPPPAQAPADGDAGGGGDPPEPNPSAEQGSAGGEESEEARGTEEGAEESQGKAANDAEGQQQNQNQQQQQQDSQGRQEEEEEAKPQQQQQQQQKRKKRLTRAQSGSVDEAQSTEGKSRIRRNGDCGQQQQQQQQQGQGDA</sequence>
<dbReference type="Proteomes" id="UP001318040">
    <property type="component" value="Chromosome 2"/>
</dbReference>
<dbReference type="GO" id="GO:0005245">
    <property type="term" value="F:voltage-gated calcium channel activity"/>
    <property type="evidence" value="ECO:0007669"/>
    <property type="project" value="InterPro"/>
</dbReference>
<evidence type="ECO:0000256" key="2">
    <source>
        <dbReference type="SAM" id="SignalP"/>
    </source>
</evidence>